<reference evidence="1 2" key="1">
    <citation type="journal article" date="2023" name="Commun. Biol.">
        <title>Genome analysis of Parmales, the sister group of diatoms, reveals the evolutionary specialization of diatoms from phago-mixotrophs to photoautotrophs.</title>
        <authorList>
            <person name="Ban H."/>
            <person name="Sato S."/>
            <person name="Yoshikawa S."/>
            <person name="Yamada K."/>
            <person name="Nakamura Y."/>
            <person name="Ichinomiya M."/>
            <person name="Sato N."/>
            <person name="Blanc-Mathieu R."/>
            <person name="Endo H."/>
            <person name="Kuwata A."/>
            <person name="Ogata H."/>
        </authorList>
    </citation>
    <scope>NUCLEOTIDE SEQUENCE [LARGE SCALE GENOMIC DNA]</scope>
</reference>
<evidence type="ECO:0000313" key="2">
    <source>
        <dbReference type="Proteomes" id="UP001165060"/>
    </source>
</evidence>
<dbReference type="Proteomes" id="UP001165060">
    <property type="component" value="Unassembled WGS sequence"/>
</dbReference>
<name>A0ABQ6M3M4_9STRA</name>
<organism evidence="1 2">
    <name type="scientific">Tetraparma gracilis</name>
    <dbReference type="NCBI Taxonomy" id="2962635"/>
    <lineage>
        <taxon>Eukaryota</taxon>
        <taxon>Sar</taxon>
        <taxon>Stramenopiles</taxon>
        <taxon>Ochrophyta</taxon>
        <taxon>Bolidophyceae</taxon>
        <taxon>Parmales</taxon>
        <taxon>Triparmaceae</taxon>
        <taxon>Tetraparma</taxon>
    </lineage>
</organism>
<comment type="caution">
    <text evidence="1">The sequence shown here is derived from an EMBL/GenBank/DDBJ whole genome shotgun (WGS) entry which is preliminary data.</text>
</comment>
<gene>
    <name evidence="1" type="ORF">TeGR_g196</name>
</gene>
<evidence type="ECO:0000313" key="1">
    <source>
        <dbReference type="EMBL" id="GMI18969.1"/>
    </source>
</evidence>
<keyword evidence="2" id="KW-1185">Reference proteome</keyword>
<dbReference type="EMBL" id="BRYB01003664">
    <property type="protein sequence ID" value="GMI18969.1"/>
    <property type="molecule type" value="Genomic_DNA"/>
</dbReference>
<sequence>MGQVNHAFYEPYLSDPKGRTFDKTDSVYEQAHYALKRLDQEQKSGWDPTEVAEDLRPLRAWAAILEASWMRCPLVPSEKVDEDDGSANGLDAQTYCIYSIMGSDTKWAMKSEDVVRTFLGFVPSARTDYRYSTLYIGESAHIMTTYYTGQFETKLQDIASQFLKYKSRLPDGTVRGHTLVWRENWTMHEQVLTNNEYTPDAPSEVTQRVEQSKVRSRLTEPLAMYHRSLVLKELNYATQGAIAIAPSFWASKAWNKSILRKDLGCVFPEFGCTTVREELEYNYDMRHMQNEVVLATILGMLKLWAGDSSID</sequence>
<proteinExistence type="predicted"/>
<protein>
    <submittedName>
        <fullName evidence="1">Uncharacterized protein</fullName>
    </submittedName>
</protein>
<accession>A0ABQ6M3M4</accession>